<organism evidence="1">
    <name type="scientific">Caladenia virus 1</name>
    <dbReference type="NCBI Taxonomy" id="2977961"/>
    <lineage>
        <taxon>Viruses</taxon>
        <taxon>Riboviria</taxon>
        <taxon>Orthornavirae</taxon>
        <taxon>Negarnaviricota</taxon>
        <taxon>Haploviricotina</taxon>
        <taxon>Monjiviricetes</taxon>
        <taxon>Mononegavirales</taxon>
        <taxon>Rhabdoviridae</taxon>
        <taxon>Betarhabdovirinae</taxon>
        <taxon>Varicosavirus</taxon>
        <taxon>Varicosavirus caladeniae</taxon>
    </lineage>
</organism>
<proteinExistence type="predicted"/>
<accession>A0A9N6YJC2</accession>
<sequence>MESIIQDMVRIIEHMLFPFCDLYNSEKLKVSSDMRFEILSSTQKENEHRLNDLFLEISIPNGFCWLCDATNKHPERAISFSHVKTMVNQLLSSSERESFGSLVPRNASLCFTCMMNILLSKSPTTTLNRYMRTRFPKIPIAQDLSGDILKDTDDSLYYDSFSDLV</sequence>
<reference evidence="1" key="1">
    <citation type="journal article" date="2022" name="bioRxiv">
        <title>Unlocking the hidden genetic diversity of varicosaviruses, the neglected plant rhabdoviruses.</title>
        <authorList>
            <person name="Bejerman N."/>
            <person name="Dietzgen R.G."/>
            <person name="Debat H."/>
        </authorList>
    </citation>
    <scope>NUCLEOTIDE SEQUENCE</scope>
</reference>
<dbReference type="EMBL" id="BK061756">
    <property type="protein sequence ID" value="DAZ90684.1"/>
    <property type="molecule type" value="Viral_cRNA"/>
</dbReference>
<name>A0A9N6YJC2_9RHAB</name>
<protein>
    <submittedName>
        <fullName evidence="1">Protein 4</fullName>
    </submittedName>
</protein>
<evidence type="ECO:0000313" key="1">
    <source>
        <dbReference type="EMBL" id="DAZ90684.1"/>
    </source>
</evidence>